<reference evidence="2" key="1">
    <citation type="submission" date="2016-10" db="EMBL/GenBank/DDBJ databases">
        <authorList>
            <person name="Varghese N."/>
            <person name="Submissions S."/>
        </authorList>
    </citation>
    <scope>NUCLEOTIDE SEQUENCE [LARGE SCALE GENOMIC DNA]</scope>
    <source>
        <strain evidence="2">S1b</strain>
    </source>
</reference>
<proteinExistence type="predicted"/>
<evidence type="ECO:0000313" key="2">
    <source>
        <dbReference type="Proteomes" id="UP000182471"/>
    </source>
</evidence>
<name>A0A1H9U376_9FIRM</name>
<dbReference type="Proteomes" id="UP000182471">
    <property type="component" value="Unassembled WGS sequence"/>
</dbReference>
<sequence>MRIIIKEFEDFTIDSVTVLLKKQAPKPISLYEIEPKYNFDDIVIISERDTEAKACNYKPAQLFTYEEIFSKIGNYILEAFYDKYDYYYLKKTLQKACTNKNIDTIITGSSYALFDIDENLLSPNAVNLSMISQDLYYSIKLVYESFKYNKNIKKVVMICGYYYFFSDLSLSKTARELLRISKVYLPLFDDIHNCMILPKPENKMPYSKIFDFEKILNEYENVMKPSFYFSDIKKRELCAIFTWKETTKKWNELSDKEKIQAGKTRAEMHNKSINHTTTLEENSLLLNNFLDFCKKNDISLFFVTAPMSECYAKELNKNFKNIFYNVLNNANGVIHLIDTNCFQKDFFNDDDFIDTDHLSDSGAKKLTEVILSEIVL</sequence>
<protein>
    <submittedName>
        <fullName evidence="1">Uncharacterized protein</fullName>
    </submittedName>
</protein>
<dbReference type="AlphaFoldDB" id="A0A1H9U376"/>
<dbReference type="EMBL" id="FOGW01000023">
    <property type="protein sequence ID" value="SES03955.1"/>
    <property type="molecule type" value="Genomic_DNA"/>
</dbReference>
<dbReference type="OrthoDB" id="1886856at2"/>
<gene>
    <name evidence="1" type="ORF">SAMN02910429_01906</name>
</gene>
<evidence type="ECO:0000313" key="1">
    <source>
        <dbReference type="EMBL" id="SES03955.1"/>
    </source>
</evidence>
<dbReference type="RefSeq" id="WP_029067142.1">
    <property type="nucleotide sequence ID" value="NZ_FOGW01000023.1"/>
</dbReference>
<keyword evidence="2" id="KW-1185">Reference proteome</keyword>
<organism evidence="1 2">
    <name type="scientific">Lachnobacterium bovis</name>
    <dbReference type="NCBI Taxonomy" id="140626"/>
    <lineage>
        <taxon>Bacteria</taxon>
        <taxon>Bacillati</taxon>
        <taxon>Bacillota</taxon>
        <taxon>Clostridia</taxon>
        <taxon>Lachnospirales</taxon>
        <taxon>Lachnospiraceae</taxon>
        <taxon>Lachnobacterium</taxon>
    </lineage>
</organism>
<accession>A0A1H9U376</accession>